<dbReference type="Gene3D" id="1.20.1280.50">
    <property type="match status" value="1"/>
</dbReference>
<dbReference type="AlphaFoldDB" id="A0A0C3ESM3"/>
<proteinExistence type="predicted"/>
<keyword evidence="2" id="KW-1185">Reference proteome</keyword>
<dbReference type="InParanoid" id="A0A0C3ESM3"/>
<accession>A0A0C3ESM3</accession>
<sequence>MSSILCAKCGYTATANDIKLPISPVPDLLRGDCVASSSEAQVIHDTISTARVHIAQLVGEMARLQGILDELARKRDALESYTAMHLSLVAPVRSLPTEILSEIFLRLKDATTLGEAIKWNSESPRLNKTPLLLGNVCSRWRTVVLSTPSLWASFALTIASDHLECSTALAAMWLARAGTCPLFISLGATSNYDLSMRPFMQGFLLYCERWYDVRLNLPTAFIDNWYPAKNRLPRLHKLFIGKKCGPNDVFASAPRLRHLYMAPSSYTPSDFQLPWSQLQICDMGIKRRSDECLELLRLAPDLEECIIWPYTSSEVSHAPAPISRVHRMQIYQNPIPFLNKLLLPELRELFLDGNDSFPWIATPQLPPLLDQYPLELLSFQCCHRSSAYSKTPLLAPRLRTIKVDYDPREFDMLAFADAIQSRVTLDGVLDSENTSVTKLETVEIRVRHFSCLDPAVRLRLCQLRDIGLKITLLELEPSDR</sequence>
<organism evidence="1 2">
    <name type="scientific">Piloderma croceum (strain F 1598)</name>
    <dbReference type="NCBI Taxonomy" id="765440"/>
    <lineage>
        <taxon>Eukaryota</taxon>
        <taxon>Fungi</taxon>
        <taxon>Dikarya</taxon>
        <taxon>Basidiomycota</taxon>
        <taxon>Agaricomycotina</taxon>
        <taxon>Agaricomycetes</taxon>
        <taxon>Agaricomycetidae</taxon>
        <taxon>Atheliales</taxon>
        <taxon>Atheliaceae</taxon>
        <taxon>Piloderma</taxon>
    </lineage>
</organism>
<reference evidence="2" key="2">
    <citation type="submission" date="2015-01" db="EMBL/GenBank/DDBJ databases">
        <title>Evolutionary Origins and Diversification of the Mycorrhizal Mutualists.</title>
        <authorList>
            <consortium name="DOE Joint Genome Institute"/>
            <consortium name="Mycorrhizal Genomics Consortium"/>
            <person name="Kohler A."/>
            <person name="Kuo A."/>
            <person name="Nagy L.G."/>
            <person name="Floudas D."/>
            <person name="Copeland A."/>
            <person name="Barry K.W."/>
            <person name="Cichocki N."/>
            <person name="Veneault-Fourrey C."/>
            <person name="LaButti K."/>
            <person name="Lindquist E.A."/>
            <person name="Lipzen A."/>
            <person name="Lundell T."/>
            <person name="Morin E."/>
            <person name="Murat C."/>
            <person name="Riley R."/>
            <person name="Ohm R."/>
            <person name="Sun H."/>
            <person name="Tunlid A."/>
            <person name="Henrissat B."/>
            <person name="Grigoriev I.V."/>
            <person name="Hibbett D.S."/>
            <person name="Martin F."/>
        </authorList>
    </citation>
    <scope>NUCLEOTIDE SEQUENCE [LARGE SCALE GENOMIC DNA]</scope>
    <source>
        <strain evidence="2">F 1598</strain>
    </source>
</reference>
<evidence type="ECO:0000313" key="2">
    <source>
        <dbReference type="Proteomes" id="UP000054166"/>
    </source>
</evidence>
<dbReference type="Proteomes" id="UP000054166">
    <property type="component" value="Unassembled WGS sequence"/>
</dbReference>
<reference evidence="1 2" key="1">
    <citation type="submission" date="2014-04" db="EMBL/GenBank/DDBJ databases">
        <authorList>
            <consortium name="DOE Joint Genome Institute"/>
            <person name="Kuo A."/>
            <person name="Tarkka M."/>
            <person name="Buscot F."/>
            <person name="Kohler A."/>
            <person name="Nagy L.G."/>
            <person name="Floudas D."/>
            <person name="Copeland A."/>
            <person name="Barry K.W."/>
            <person name="Cichocki N."/>
            <person name="Veneault-Fourrey C."/>
            <person name="LaButti K."/>
            <person name="Lindquist E.A."/>
            <person name="Lipzen A."/>
            <person name="Lundell T."/>
            <person name="Morin E."/>
            <person name="Murat C."/>
            <person name="Sun H."/>
            <person name="Tunlid A."/>
            <person name="Henrissat B."/>
            <person name="Grigoriev I.V."/>
            <person name="Hibbett D.S."/>
            <person name="Martin F."/>
            <person name="Nordberg H.P."/>
            <person name="Cantor M.N."/>
            <person name="Hua S.X."/>
        </authorList>
    </citation>
    <scope>NUCLEOTIDE SEQUENCE [LARGE SCALE GENOMIC DNA]</scope>
    <source>
        <strain evidence="1 2">F 1598</strain>
    </source>
</reference>
<name>A0A0C3ESM3_PILCF</name>
<gene>
    <name evidence="1" type="ORF">PILCRDRAFT_670104</name>
</gene>
<dbReference type="HOGENOM" id="CLU_018544_12_1_1"/>
<dbReference type="OrthoDB" id="3063971at2759"/>
<dbReference type="EMBL" id="KN833045">
    <property type="protein sequence ID" value="KIM75575.1"/>
    <property type="molecule type" value="Genomic_DNA"/>
</dbReference>
<protein>
    <submittedName>
        <fullName evidence="1">Uncharacterized protein</fullName>
    </submittedName>
</protein>
<evidence type="ECO:0000313" key="1">
    <source>
        <dbReference type="EMBL" id="KIM75575.1"/>
    </source>
</evidence>